<dbReference type="eggNOG" id="COG0366">
    <property type="taxonomic scope" value="Bacteria"/>
</dbReference>
<name>G8PBD7_PEDCP</name>
<sequence length="427" mass="49454">MARDTDINLRSKTIYSVFVRNYSEDGKFKDVLSDLDRIKSLGTDIIWLMPINSIGVKDRKGMLGSPYAIQDYYAINPELGDEKDFKELIEAIHARKMKVMIDIVFNHTSKDSLLIQQQPEWFLHDEKGMLQNKNPEWTDVAEFDFSQPELWSYLLEVLKHYAELVDGFRCDVAPQVPIDFWVTARKEIKQRKNDFIWLAESTDANYIRDIRGKGYWASSDGELYNAFDMTYDYDIDQIWRSYIRGEVASQQYVDALNNQSVIYPANAIKMRGLENHDQERAYSLIPNIRDLFNWTAFSGFQSGSLLIYNGQEFVEKHTPSLFEKDVINWASSEFDFSALFLRLHELMQDKIQISGVYAVEDLGKDILSVKYRIKDKVRIGIFPLKGTTKKVLVDIDDGTYKNMLLDNDIKVTDGTIDVSGKPIIIEN</sequence>
<dbReference type="Pfam" id="PF18612">
    <property type="entry name" value="Bac_A_amyl_C"/>
    <property type="match status" value="1"/>
</dbReference>
<dbReference type="SUPFAM" id="SSF51445">
    <property type="entry name" value="(Trans)glycosidases"/>
    <property type="match status" value="1"/>
</dbReference>
<dbReference type="AlphaFoldDB" id="G8PBD7"/>
<dbReference type="Gene3D" id="2.60.40.1180">
    <property type="entry name" value="Golgi alpha-mannosidase II"/>
    <property type="match status" value="1"/>
</dbReference>
<dbReference type="InterPro" id="IPR006047">
    <property type="entry name" value="GH13_cat_dom"/>
</dbReference>
<dbReference type="RefSeq" id="WP_014216120.1">
    <property type="nucleotide sequence ID" value="NC_016605.1"/>
</dbReference>
<dbReference type="EMBL" id="CP003137">
    <property type="protein sequence ID" value="AEV95926.1"/>
    <property type="molecule type" value="Genomic_DNA"/>
</dbReference>
<organism evidence="2 3">
    <name type="scientific">Pediococcus claussenii (strain ATCC BAA-344 / DSM 14800 / JCM 18046 / KCTC 3811 / LMG 21948 / P06)</name>
    <dbReference type="NCBI Taxonomy" id="701521"/>
    <lineage>
        <taxon>Bacteria</taxon>
        <taxon>Bacillati</taxon>
        <taxon>Bacillota</taxon>
        <taxon>Bacilli</taxon>
        <taxon>Lactobacillales</taxon>
        <taxon>Lactobacillaceae</taxon>
        <taxon>Pediococcus</taxon>
    </lineage>
</organism>
<dbReference type="PANTHER" id="PTHR47786:SF2">
    <property type="entry name" value="GLYCOSYL HYDROLASE FAMILY 13 CATALYTIC DOMAIN-CONTAINING PROTEIN"/>
    <property type="match status" value="1"/>
</dbReference>
<evidence type="ECO:0000313" key="3">
    <source>
        <dbReference type="Proteomes" id="UP000005444"/>
    </source>
</evidence>
<evidence type="ECO:0000259" key="1">
    <source>
        <dbReference type="SMART" id="SM00642"/>
    </source>
</evidence>
<dbReference type="CDD" id="cd11313">
    <property type="entry name" value="AmyAc_arch_bac_AmyA"/>
    <property type="match status" value="1"/>
</dbReference>
<evidence type="ECO:0000313" key="2">
    <source>
        <dbReference type="EMBL" id="AEV95926.1"/>
    </source>
</evidence>
<proteinExistence type="predicted"/>
<dbReference type="KEGG" id="pce:PECL_1709"/>
<dbReference type="STRING" id="701521.PECL_1709"/>
<dbReference type="HOGENOM" id="CLU_032719_0_0_9"/>
<dbReference type="SMART" id="SM00642">
    <property type="entry name" value="Aamy"/>
    <property type="match status" value="1"/>
</dbReference>
<accession>G8PBD7</accession>
<dbReference type="PANTHER" id="PTHR47786">
    <property type="entry name" value="ALPHA-1,4-GLUCAN:MALTOSE-1-PHOSPHATE MALTOSYLTRANSFERASE"/>
    <property type="match status" value="1"/>
</dbReference>
<dbReference type="PATRIC" id="fig|701521.8.peg.1610"/>
<gene>
    <name evidence="2" type="primary">amy2</name>
    <name evidence="2" type="ordered locus">PECL_1709</name>
</gene>
<reference evidence="2 3" key="1">
    <citation type="journal article" date="2012" name="J. Bacteriol.">
        <title>Complete Genome Sequence of the Beer Spoilage Organism Pediococcus claussenii ATCC BAA-344T.</title>
        <authorList>
            <person name="Pittet V."/>
            <person name="Abegunde T."/>
            <person name="Marfleet T."/>
            <person name="Haakensen M."/>
            <person name="Morrow K."/>
            <person name="Jayaprakash T."/>
            <person name="Schroeder K."/>
            <person name="Trost B."/>
            <person name="Byrns S."/>
            <person name="Bergsveinson J."/>
            <person name="Kusalik A."/>
            <person name="Ziola B."/>
        </authorList>
    </citation>
    <scope>NUCLEOTIDE SEQUENCE [LARGE SCALE GENOMIC DNA]</scope>
    <source>
        <strain evidence="2 3">ATCC BAA-344</strain>
    </source>
</reference>
<dbReference type="GO" id="GO:0005975">
    <property type="term" value="P:carbohydrate metabolic process"/>
    <property type="evidence" value="ECO:0007669"/>
    <property type="project" value="InterPro"/>
</dbReference>
<protein>
    <submittedName>
        <fullName evidence="2">Alpha-amylase</fullName>
    </submittedName>
</protein>
<keyword evidence="3" id="KW-1185">Reference proteome</keyword>
<dbReference type="InterPro" id="IPR017853">
    <property type="entry name" value="GH"/>
</dbReference>
<dbReference type="Proteomes" id="UP000005444">
    <property type="component" value="Chromosome"/>
</dbReference>
<dbReference type="Gene3D" id="3.20.20.80">
    <property type="entry name" value="Glycosidases"/>
    <property type="match status" value="1"/>
</dbReference>
<dbReference type="InterPro" id="IPR013780">
    <property type="entry name" value="Glyco_hydro_b"/>
</dbReference>
<dbReference type="Pfam" id="PF00128">
    <property type="entry name" value="Alpha-amylase"/>
    <property type="match status" value="1"/>
</dbReference>
<feature type="domain" description="Glycosyl hydrolase family 13 catalytic" evidence="1">
    <location>
        <begin position="16"/>
        <end position="342"/>
    </location>
</feature>
<dbReference type="InterPro" id="IPR041331">
    <property type="entry name" value="Bac_A_amyl_C"/>
</dbReference>